<dbReference type="Gene3D" id="3.30.420.40">
    <property type="match status" value="2"/>
</dbReference>
<dbReference type="PANTHER" id="PTHR18964:SF149">
    <property type="entry name" value="BIFUNCTIONAL UDP-N-ACETYLGLUCOSAMINE 2-EPIMERASE_N-ACETYLMANNOSAMINE KINASE"/>
    <property type="match status" value="1"/>
</dbReference>
<name>A0A838B1I7_9HYPH</name>
<evidence type="ECO:0000256" key="1">
    <source>
        <dbReference type="ARBA" id="ARBA00006479"/>
    </source>
</evidence>
<comment type="similarity">
    <text evidence="1">Belongs to the ROK (NagC/XylR) family.</text>
</comment>
<dbReference type="InterPro" id="IPR000600">
    <property type="entry name" value="ROK"/>
</dbReference>
<gene>
    <name evidence="2" type="ORF">H0241_06260</name>
</gene>
<dbReference type="InterPro" id="IPR043129">
    <property type="entry name" value="ATPase_NBD"/>
</dbReference>
<protein>
    <submittedName>
        <fullName evidence="2">ROK family protein</fullName>
    </submittedName>
</protein>
<reference evidence="2 3" key="1">
    <citation type="submission" date="2020-07" db="EMBL/GenBank/DDBJ databases">
        <title>Definition of the novel symbiovar canariense within Mesorhizobium novociceri, a new species of genus Mesorhizobium nodulating Cicer canariense in the Caldera de Taburiente National Park (La Palma, Canary Islands).</title>
        <authorList>
            <person name="Leon-Barrios M."/>
            <person name="Perez-Yepez J."/>
            <person name="Flores-Felix J.D."/>
            <person name="Ramirez-Baena M.H."/>
            <person name="Pulido-Suarez L."/>
            <person name="Igual J.M."/>
            <person name="Velazquez E."/>
            <person name="Peix A."/>
        </authorList>
    </citation>
    <scope>NUCLEOTIDE SEQUENCE [LARGE SCALE GENOMIC DNA]</scope>
    <source>
        <strain evidence="2 3">CCANP35</strain>
    </source>
</reference>
<dbReference type="EMBL" id="JACDTY010000002">
    <property type="protein sequence ID" value="MBA1139857.1"/>
    <property type="molecule type" value="Genomic_DNA"/>
</dbReference>
<proteinExistence type="inferred from homology"/>
<evidence type="ECO:0000313" key="2">
    <source>
        <dbReference type="EMBL" id="MBA1139857.1"/>
    </source>
</evidence>
<dbReference type="Proteomes" id="UP000558284">
    <property type="component" value="Unassembled WGS sequence"/>
</dbReference>
<organism evidence="2 3">
    <name type="scientific">Mesorhizobium neociceri</name>
    <dbReference type="NCBI Taxonomy" id="1307853"/>
    <lineage>
        <taxon>Bacteria</taxon>
        <taxon>Pseudomonadati</taxon>
        <taxon>Pseudomonadota</taxon>
        <taxon>Alphaproteobacteria</taxon>
        <taxon>Hyphomicrobiales</taxon>
        <taxon>Phyllobacteriaceae</taxon>
        <taxon>Mesorhizobium</taxon>
    </lineage>
</organism>
<dbReference type="Pfam" id="PF00480">
    <property type="entry name" value="ROK"/>
    <property type="match status" value="1"/>
</dbReference>
<dbReference type="AlphaFoldDB" id="A0A838B1I7"/>
<sequence>MTDKTTDDTIAVVEIGGTSVKVGFADHGIPVDFARTYPTAQLRQGAPVAGLADAVTAACRDAGLQPARVVATVPGFIDRDFDTVLHTANIPELNGIRLGTELASRLGIPVRLERDVVLQLLGESVAGAVKRQKEVLAVYLGTGIGAAYLGKDGIFRGGGWALEIGHMPIYRPDESGPPNRVETYASGATLVELATDYDIPVAELFSATGQPPSLREWLDEIVWQQAVTIATAAALFSPQTILIGGGIVDMKSYPRQTLKQRIAESLPHSLLVQPLDIRWAALGWQAAIHGAVLLGAV</sequence>
<evidence type="ECO:0000313" key="3">
    <source>
        <dbReference type="Proteomes" id="UP000558284"/>
    </source>
</evidence>
<comment type="caution">
    <text evidence="2">The sequence shown here is derived from an EMBL/GenBank/DDBJ whole genome shotgun (WGS) entry which is preliminary data.</text>
</comment>
<keyword evidence="3" id="KW-1185">Reference proteome</keyword>
<dbReference type="RefSeq" id="WP_181056536.1">
    <property type="nucleotide sequence ID" value="NZ_JACDTY010000002.1"/>
</dbReference>
<dbReference type="CDD" id="cd24070">
    <property type="entry name" value="ASKHA_NBD_ROK_AlsK"/>
    <property type="match status" value="1"/>
</dbReference>
<accession>A0A838B1I7</accession>
<dbReference type="PANTHER" id="PTHR18964">
    <property type="entry name" value="ROK (REPRESSOR, ORF, KINASE) FAMILY"/>
    <property type="match status" value="1"/>
</dbReference>
<dbReference type="SUPFAM" id="SSF53067">
    <property type="entry name" value="Actin-like ATPase domain"/>
    <property type="match status" value="1"/>
</dbReference>